<dbReference type="PANTHER" id="PTHR46796">
    <property type="entry name" value="HTH-TYPE TRANSCRIPTIONAL ACTIVATOR RHAS-RELATED"/>
    <property type="match status" value="1"/>
</dbReference>
<feature type="domain" description="HTH araC/xylS-type" evidence="4">
    <location>
        <begin position="3"/>
        <end position="105"/>
    </location>
</feature>
<accession>A0A317QP87</accession>
<dbReference type="Pfam" id="PF12833">
    <property type="entry name" value="HTH_18"/>
    <property type="match status" value="1"/>
</dbReference>
<gene>
    <name evidence="5" type="ORF">JD79_04468</name>
</gene>
<sequence>MLRRAVAFVDGHASLPITVTDIARAAGVGPRALQLAFARHLGLSPTAYLRRVRLECAHRELQAADPTTGDTVAAIARRWGFARPDRFTVAYRATYGVLPSHTLRT</sequence>
<dbReference type="SUPFAM" id="SSF46689">
    <property type="entry name" value="Homeodomain-like"/>
    <property type="match status" value="2"/>
</dbReference>
<organism evidence="5 6">
    <name type="scientific">Geodermatophilus normandii</name>
    <dbReference type="NCBI Taxonomy" id="1137989"/>
    <lineage>
        <taxon>Bacteria</taxon>
        <taxon>Bacillati</taxon>
        <taxon>Actinomycetota</taxon>
        <taxon>Actinomycetes</taxon>
        <taxon>Geodermatophilales</taxon>
        <taxon>Geodermatophilaceae</taxon>
        <taxon>Geodermatophilus</taxon>
    </lineage>
</organism>
<keyword evidence="6" id="KW-1185">Reference proteome</keyword>
<protein>
    <submittedName>
        <fullName evidence="5">Prepilin-type processing-associated H-X9-DG protein</fullName>
    </submittedName>
</protein>
<evidence type="ECO:0000256" key="1">
    <source>
        <dbReference type="ARBA" id="ARBA00023015"/>
    </source>
</evidence>
<evidence type="ECO:0000256" key="3">
    <source>
        <dbReference type="ARBA" id="ARBA00023163"/>
    </source>
</evidence>
<reference evidence="6" key="1">
    <citation type="submission" date="2018-05" db="EMBL/GenBank/DDBJ databases">
        <authorList>
            <person name="Klenk H.-P."/>
            <person name="Huntemann M."/>
            <person name="Clum A."/>
            <person name="Pillay M."/>
            <person name="Palaniappan K."/>
            <person name="Varghese N."/>
            <person name="Mikhailova N."/>
            <person name="Stamatis D."/>
            <person name="Reddy T."/>
            <person name="Daum C."/>
            <person name="Shapiro N."/>
            <person name="Ivanova N."/>
            <person name="Kyrpides N."/>
            <person name="Woyke T."/>
        </authorList>
    </citation>
    <scope>NUCLEOTIDE SEQUENCE [LARGE SCALE GENOMIC DNA]</scope>
    <source>
        <strain evidence="6">DSM 45417</strain>
    </source>
</reference>
<dbReference type="EMBL" id="QGTX01000001">
    <property type="protein sequence ID" value="PWW25268.1"/>
    <property type="molecule type" value="Genomic_DNA"/>
</dbReference>
<comment type="caution">
    <text evidence="5">The sequence shown here is derived from an EMBL/GenBank/DDBJ whole genome shotgun (WGS) entry which is preliminary data.</text>
</comment>
<dbReference type="RefSeq" id="WP_211308105.1">
    <property type="nucleotide sequence ID" value="NZ_QGTX01000001.1"/>
</dbReference>
<dbReference type="Proteomes" id="UP000246661">
    <property type="component" value="Unassembled WGS sequence"/>
</dbReference>
<dbReference type="InterPro" id="IPR018060">
    <property type="entry name" value="HTH_AraC"/>
</dbReference>
<dbReference type="Gene3D" id="1.10.10.60">
    <property type="entry name" value="Homeodomain-like"/>
    <property type="match status" value="1"/>
</dbReference>
<dbReference type="InterPro" id="IPR009057">
    <property type="entry name" value="Homeodomain-like_sf"/>
</dbReference>
<evidence type="ECO:0000313" key="5">
    <source>
        <dbReference type="EMBL" id="PWW25268.1"/>
    </source>
</evidence>
<dbReference type="PANTHER" id="PTHR46796:SF12">
    <property type="entry name" value="HTH-TYPE DNA-BINDING TRANSCRIPTIONAL ACTIVATOR EUTR"/>
    <property type="match status" value="1"/>
</dbReference>
<dbReference type="InterPro" id="IPR050204">
    <property type="entry name" value="AraC_XylS_family_regulators"/>
</dbReference>
<dbReference type="PROSITE" id="PS01124">
    <property type="entry name" value="HTH_ARAC_FAMILY_2"/>
    <property type="match status" value="1"/>
</dbReference>
<name>A0A317QP87_9ACTN</name>
<keyword evidence="1" id="KW-0805">Transcription regulation</keyword>
<evidence type="ECO:0000313" key="6">
    <source>
        <dbReference type="Proteomes" id="UP000246661"/>
    </source>
</evidence>
<dbReference type="AlphaFoldDB" id="A0A317QP87"/>
<proteinExistence type="predicted"/>
<evidence type="ECO:0000259" key="4">
    <source>
        <dbReference type="PROSITE" id="PS01124"/>
    </source>
</evidence>
<dbReference type="GO" id="GO:0003700">
    <property type="term" value="F:DNA-binding transcription factor activity"/>
    <property type="evidence" value="ECO:0007669"/>
    <property type="project" value="InterPro"/>
</dbReference>
<evidence type="ECO:0000256" key="2">
    <source>
        <dbReference type="ARBA" id="ARBA00023125"/>
    </source>
</evidence>
<keyword evidence="2" id="KW-0238">DNA-binding</keyword>
<keyword evidence="3" id="KW-0804">Transcription</keyword>
<dbReference type="SMART" id="SM00342">
    <property type="entry name" value="HTH_ARAC"/>
    <property type="match status" value="1"/>
</dbReference>
<dbReference type="GO" id="GO:0043565">
    <property type="term" value="F:sequence-specific DNA binding"/>
    <property type="evidence" value="ECO:0007669"/>
    <property type="project" value="InterPro"/>
</dbReference>